<evidence type="ECO:0000259" key="4">
    <source>
        <dbReference type="PROSITE" id="PS50977"/>
    </source>
</evidence>
<dbReference type="InterPro" id="IPR023772">
    <property type="entry name" value="DNA-bd_HTH_TetR-type_CS"/>
</dbReference>
<dbReference type="InterPro" id="IPR009057">
    <property type="entry name" value="Homeodomain-like_sf"/>
</dbReference>
<evidence type="ECO:0000313" key="5">
    <source>
        <dbReference type="EMBL" id="MFD2760964.1"/>
    </source>
</evidence>
<dbReference type="Gene3D" id="1.10.10.60">
    <property type="entry name" value="Homeodomain-like"/>
    <property type="match status" value="1"/>
</dbReference>
<dbReference type="Gene3D" id="1.10.357.10">
    <property type="entry name" value="Tetracycline Repressor, domain 2"/>
    <property type="match status" value="1"/>
</dbReference>
<dbReference type="Proteomes" id="UP001597502">
    <property type="component" value="Unassembled WGS sequence"/>
</dbReference>
<keyword evidence="1" id="KW-0678">Repressor</keyword>
<dbReference type="SUPFAM" id="SSF46689">
    <property type="entry name" value="Homeodomain-like"/>
    <property type="match status" value="1"/>
</dbReference>
<dbReference type="PRINTS" id="PR00455">
    <property type="entry name" value="HTHTETR"/>
</dbReference>
<sequence>MNPKKMNLIEAGMKLIAEKGYYRTSIEEIAAEAGVSKGAFYLHFQSKKDFILTALDHYHEEISRQVEAAKQEDLSPRERLARQIEVVAGYLYEYKDFLTMQLRENITMGTQSEMAIRKMKREHFFWLRENIIAIYGSSMSPYVTDLIIQMEGLMNGYFKWMVMDDMHISGNQLGAYLVRRMDDVAAGMRRQGEAPLIKEEAIPAMYQGEQAIQDILFSMKSTIDSVKLPEEKTEQLHEAMAVLLEETGKEHPQPVLVQSLLVHFQRIPELRNDCEKIAHLMHIDLLE</sequence>
<organism evidence="5 6">
    <name type="scientific">Lentibacillus juripiscarius</name>
    <dbReference type="NCBI Taxonomy" id="257446"/>
    <lineage>
        <taxon>Bacteria</taxon>
        <taxon>Bacillati</taxon>
        <taxon>Bacillota</taxon>
        <taxon>Bacilli</taxon>
        <taxon>Bacillales</taxon>
        <taxon>Bacillaceae</taxon>
        <taxon>Lentibacillus</taxon>
    </lineage>
</organism>
<reference evidence="6" key="1">
    <citation type="journal article" date="2019" name="Int. J. Syst. Evol. Microbiol.">
        <title>The Global Catalogue of Microorganisms (GCM) 10K type strain sequencing project: providing services to taxonomists for standard genome sequencing and annotation.</title>
        <authorList>
            <consortium name="The Broad Institute Genomics Platform"/>
            <consortium name="The Broad Institute Genome Sequencing Center for Infectious Disease"/>
            <person name="Wu L."/>
            <person name="Ma J."/>
        </authorList>
    </citation>
    <scope>NUCLEOTIDE SEQUENCE [LARGE SCALE GENOMIC DNA]</scope>
    <source>
        <strain evidence="6">TISTR 1535</strain>
    </source>
</reference>
<dbReference type="Pfam" id="PF00440">
    <property type="entry name" value="TetR_N"/>
    <property type="match status" value="1"/>
</dbReference>
<feature type="domain" description="HTH tetR-type" evidence="4">
    <location>
        <begin position="2"/>
        <end position="62"/>
    </location>
</feature>
<gene>
    <name evidence="5" type="ORF">ACFSUO_08285</name>
</gene>
<dbReference type="RefSeq" id="WP_382392972.1">
    <property type="nucleotide sequence ID" value="NZ_JBHUNA010000018.1"/>
</dbReference>
<dbReference type="InterPro" id="IPR001647">
    <property type="entry name" value="HTH_TetR"/>
</dbReference>
<dbReference type="PROSITE" id="PS50977">
    <property type="entry name" value="HTH_TETR_2"/>
    <property type="match status" value="1"/>
</dbReference>
<dbReference type="PROSITE" id="PS01081">
    <property type="entry name" value="HTH_TETR_1"/>
    <property type="match status" value="1"/>
</dbReference>
<protein>
    <submittedName>
        <fullName evidence="5">TetR/AcrR family transcriptional regulator</fullName>
    </submittedName>
</protein>
<comment type="caution">
    <text evidence="5">The sequence shown here is derived from an EMBL/GenBank/DDBJ whole genome shotgun (WGS) entry which is preliminary data.</text>
</comment>
<evidence type="ECO:0000256" key="3">
    <source>
        <dbReference type="PROSITE-ProRule" id="PRU00335"/>
    </source>
</evidence>
<evidence type="ECO:0000256" key="2">
    <source>
        <dbReference type="ARBA" id="ARBA00023125"/>
    </source>
</evidence>
<dbReference type="PANTHER" id="PTHR43479:SF22">
    <property type="entry name" value="TRANSCRIPTIONAL REGULATOR, TETR FAMILY"/>
    <property type="match status" value="1"/>
</dbReference>
<feature type="DNA-binding region" description="H-T-H motif" evidence="3">
    <location>
        <begin position="25"/>
        <end position="44"/>
    </location>
</feature>
<name>A0ABW5V5I6_9BACI</name>
<dbReference type="InterPro" id="IPR050624">
    <property type="entry name" value="HTH-type_Tx_Regulator"/>
</dbReference>
<proteinExistence type="predicted"/>
<keyword evidence="6" id="KW-1185">Reference proteome</keyword>
<evidence type="ECO:0000313" key="6">
    <source>
        <dbReference type="Proteomes" id="UP001597502"/>
    </source>
</evidence>
<keyword evidence="2 3" id="KW-0238">DNA-binding</keyword>
<dbReference type="PANTHER" id="PTHR43479">
    <property type="entry name" value="ACREF/ENVCD OPERON REPRESSOR-RELATED"/>
    <property type="match status" value="1"/>
</dbReference>
<dbReference type="EMBL" id="JBHUNA010000018">
    <property type="protein sequence ID" value="MFD2760964.1"/>
    <property type="molecule type" value="Genomic_DNA"/>
</dbReference>
<accession>A0ABW5V5I6</accession>
<evidence type="ECO:0000256" key="1">
    <source>
        <dbReference type="ARBA" id="ARBA00022491"/>
    </source>
</evidence>